<keyword evidence="2" id="KW-1185">Reference proteome</keyword>
<dbReference type="STRING" id="1774273.LPB03_07535"/>
<organism evidence="1 2">
    <name type="scientific">Polaribacter vadi</name>
    <dbReference type="NCBI Taxonomy" id="1774273"/>
    <lineage>
        <taxon>Bacteria</taxon>
        <taxon>Pseudomonadati</taxon>
        <taxon>Bacteroidota</taxon>
        <taxon>Flavobacteriia</taxon>
        <taxon>Flavobacteriales</taxon>
        <taxon>Flavobacteriaceae</taxon>
    </lineage>
</organism>
<dbReference type="AlphaFoldDB" id="A0A1B8U315"/>
<name>A0A1B8U315_9FLAO</name>
<dbReference type="Proteomes" id="UP000092584">
    <property type="component" value="Unassembled WGS sequence"/>
</dbReference>
<reference evidence="2" key="1">
    <citation type="submission" date="2016-02" db="EMBL/GenBank/DDBJ databases">
        <authorList>
            <person name="Shin S.-K."/>
            <person name="Yi H."/>
            <person name="Kim E."/>
        </authorList>
    </citation>
    <scope>NUCLEOTIDE SEQUENCE [LARGE SCALE GENOMIC DNA]</scope>
    <source>
        <strain evidence="2">LPB0003</strain>
    </source>
</reference>
<proteinExistence type="predicted"/>
<dbReference type="KEGG" id="pob:LPB03_07535"/>
<dbReference type="EMBL" id="LSFM01000002">
    <property type="protein sequence ID" value="OBY66255.1"/>
    <property type="molecule type" value="Genomic_DNA"/>
</dbReference>
<accession>A0A1B8U315</accession>
<evidence type="ECO:0000313" key="2">
    <source>
        <dbReference type="Proteomes" id="UP000092584"/>
    </source>
</evidence>
<comment type="caution">
    <text evidence="1">The sequence shown here is derived from an EMBL/GenBank/DDBJ whole genome shotgun (WGS) entry which is preliminary data.</text>
</comment>
<evidence type="ECO:0000313" key="1">
    <source>
        <dbReference type="EMBL" id="OBY66255.1"/>
    </source>
</evidence>
<protein>
    <submittedName>
        <fullName evidence="1">Uncharacterized protein</fullName>
    </submittedName>
</protein>
<gene>
    <name evidence="1" type="ORF">LPB3_00920</name>
</gene>
<sequence length="64" mass="6912">MIDSIISLSKQKLNIMIATKILGLTAAVSKNKKLKIALLLVEVALLALAYKSGKDSKKLKSKSK</sequence>